<sequence>MLKFEAVLSELAELWGIEIPTESDAIEIIDNQESLWVLESSKQSDLFTLYTHLHIIVDHNKMSDWLSLNMQRDLLGSCWIGLNNEELCLGVSLPKDKFDHNELNNIFENMHLIKDKVHALDDCNENVHIDLALLNVKFM</sequence>
<dbReference type="RefSeq" id="WP_371731063.1">
    <property type="nucleotide sequence ID" value="NZ_JBGOOT010000022.1"/>
</dbReference>
<evidence type="ECO:0000313" key="2">
    <source>
        <dbReference type="Proteomes" id="UP001569153"/>
    </source>
</evidence>
<accession>A0ABV4MB91</accession>
<dbReference type="EMBL" id="JBGOOT010000022">
    <property type="protein sequence ID" value="MEZ8196787.1"/>
    <property type="molecule type" value="Genomic_DNA"/>
</dbReference>
<gene>
    <name evidence="1" type="ORF">ACED38_18075</name>
</gene>
<reference evidence="1 2" key="1">
    <citation type="submission" date="2024-06" db="EMBL/GenBank/DDBJ databases">
        <authorList>
            <person name="Steensen K."/>
            <person name="Seneca J."/>
            <person name="Bartlau N."/>
            <person name="Yu A.X."/>
            <person name="Polz M.F."/>
        </authorList>
    </citation>
    <scope>NUCLEOTIDE SEQUENCE [LARGE SCALE GENOMIC DNA]</scope>
    <source>
        <strain evidence="1 2">FF146</strain>
    </source>
</reference>
<dbReference type="CDD" id="cd17024">
    <property type="entry name" value="T3SC_IA_DspF-like"/>
    <property type="match status" value="1"/>
</dbReference>
<comment type="caution">
    <text evidence="1">The sequence shown here is derived from an EMBL/GenBank/DDBJ whole genome shotgun (WGS) entry which is preliminary data.</text>
</comment>
<keyword evidence="2" id="KW-1185">Reference proteome</keyword>
<protein>
    <submittedName>
        <fullName evidence="1">Type III secretion system chaperone</fullName>
    </submittedName>
</protein>
<proteinExistence type="predicted"/>
<dbReference type="Proteomes" id="UP001569153">
    <property type="component" value="Unassembled WGS sequence"/>
</dbReference>
<evidence type="ECO:0000313" key="1">
    <source>
        <dbReference type="EMBL" id="MEZ8196787.1"/>
    </source>
</evidence>
<name>A0ABV4MB91_9VIBR</name>
<organism evidence="1 2">
    <name type="scientific">Vibrio cortegadensis</name>
    <dbReference type="NCBI Taxonomy" id="1328770"/>
    <lineage>
        <taxon>Bacteria</taxon>
        <taxon>Pseudomonadati</taxon>
        <taxon>Pseudomonadota</taxon>
        <taxon>Gammaproteobacteria</taxon>
        <taxon>Vibrionales</taxon>
        <taxon>Vibrionaceae</taxon>
        <taxon>Vibrio</taxon>
    </lineage>
</organism>